<comment type="similarity">
    <text evidence="1">Belongs to the bacterial solute-binding protein 5 family.</text>
</comment>
<dbReference type="PIRSF" id="PIRSF028335">
    <property type="entry name" value="ABC_oligopep_OppA_prd"/>
    <property type="match status" value="1"/>
</dbReference>
<evidence type="ECO:0000256" key="3">
    <source>
        <dbReference type="ARBA" id="ARBA00022729"/>
    </source>
</evidence>
<keyword evidence="2" id="KW-0813">Transport</keyword>
<dbReference type="AlphaFoldDB" id="A0A014MH18"/>
<name>A0A014MH18_9BACT</name>
<protein>
    <submittedName>
        <fullName evidence="5">Oligopeptide ABC transporter, substrate-binding protein (OppA), predicted lipoprotein</fullName>
    </submittedName>
</protein>
<keyword evidence="5" id="KW-0449">Lipoprotein</keyword>
<accession>A0A014MH18</accession>
<evidence type="ECO:0000256" key="1">
    <source>
        <dbReference type="ARBA" id="ARBA00005695"/>
    </source>
</evidence>
<evidence type="ECO:0000256" key="2">
    <source>
        <dbReference type="ARBA" id="ARBA00022448"/>
    </source>
</evidence>
<evidence type="ECO:0000313" key="6">
    <source>
        <dbReference type="Proteomes" id="UP000020977"/>
    </source>
</evidence>
<reference evidence="5 6" key="1">
    <citation type="submission" date="2014-03" db="EMBL/GenBank/DDBJ databases">
        <title>Genome sequence of Mycoplasma ovipneumoniae strain 14811.</title>
        <authorList>
            <person name="Sirand-Pugnet P."/>
            <person name="Breton M."/>
            <person name="Dordet-Frisoni E."/>
            <person name="Baranowski E."/>
            <person name="Barre A."/>
            <person name="Couture C."/>
            <person name="Dupuy V."/>
            <person name="Gaurivaud P."/>
            <person name="Jacob D."/>
            <person name="Lemaitre C."/>
            <person name="Manso-Silvan L."/>
            <person name="Nikolski M."/>
            <person name="Nouvel L.-X."/>
            <person name="Poumarat F."/>
            <person name="Tardy F."/>
            <person name="Thebault P."/>
            <person name="Theil S."/>
            <person name="Citti C."/>
            <person name="Thiaucourt F."/>
            <person name="Blanchard A."/>
        </authorList>
    </citation>
    <scope>NUCLEOTIDE SEQUENCE [LARGE SCALE GENOMIC DNA]</scope>
    <source>
        <strain evidence="5 6">14811</strain>
    </source>
</reference>
<organism evidence="5 6">
    <name type="scientific">Mesomycoplasma ovipneumoniae 14811</name>
    <dbReference type="NCBI Taxonomy" id="1188239"/>
    <lineage>
        <taxon>Bacteria</taxon>
        <taxon>Bacillati</taxon>
        <taxon>Mycoplasmatota</taxon>
        <taxon>Mycoplasmoidales</taxon>
        <taxon>Metamycoplasmataceae</taxon>
        <taxon>Mesomycoplasma</taxon>
    </lineage>
</organism>
<dbReference type="GO" id="GO:0015833">
    <property type="term" value="P:peptide transport"/>
    <property type="evidence" value="ECO:0007669"/>
    <property type="project" value="TreeGrafter"/>
</dbReference>
<dbReference type="Gene3D" id="3.90.76.10">
    <property type="entry name" value="Dipeptide-binding Protein, Domain 1"/>
    <property type="match status" value="1"/>
</dbReference>
<feature type="domain" description="Solute-binding protein family 5" evidence="4">
    <location>
        <begin position="345"/>
        <end position="681"/>
    </location>
</feature>
<dbReference type="RefSeq" id="WP_044284462.1">
    <property type="nucleotide sequence ID" value="NZ_JFAD01000034.1"/>
</dbReference>
<dbReference type="Gene3D" id="3.40.190.10">
    <property type="entry name" value="Periplasmic binding protein-like II"/>
    <property type="match status" value="1"/>
</dbReference>
<gene>
    <name evidence="5" type="primary">oppA</name>
    <name evidence="5" type="ORF">MOVI_6400</name>
</gene>
<dbReference type="InterPro" id="IPR039424">
    <property type="entry name" value="SBP_5"/>
</dbReference>
<evidence type="ECO:0000313" key="5">
    <source>
        <dbReference type="EMBL" id="EXU60865.1"/>
    </source>
</evidence>
<keyword evidence="3" id="KW-0732">Signal</keyword>
<dbReference type="eggNOG" id="COG4166">
    <property type="taxonomic scope" value="Bacteria"/>
</dbReference>
<proteinExistence type="inferred from homology"/>
<dbReference type="PANTHER" id="PTHR30290">
    <property type="entry name" value="PERIPLASMIC BINDING COMPONENT OF ABC TRANSPORTER"/>
    <property type="match status" value="1"/>
</dbReference>
<dbReference type="InterPro" id="IPR016880">
    <property type="entry name" value="ABC_oligopep_solut-bd_myco_prd"/>
</dbReference>
<dbReference type="EMBL" id="JFAD01000034">
    <property type="protein sequence ID" value="EXU60865.1"/>
    <property type="molecule type" value="Genomic_DNA"/>
</dbReference>
<evidence type="ECO:0000259" key="4">
    <source>
        <dbReference type="Pfam" id="PF00496"/>
    </source>
</evidence>
<dbReference type="Proteomes" id="UP000020977">
    <property type="component" value="Unassembled WGS sequence"/>
</dbReference>
<dbReference type="Pfam" id="PF00496">
    <property type="entry name" value="SBP_bac_5"/>
    <property type="match status" value="1"/>
</dbReference>
<sequence>MKKIKKLLILNSFVVIPTFFLLSCASALERNRQEFDFGVSTTTINTLNYVKNNSSHQILNSLVESFVKPGPSASNSYGAKLNLPAISFELYNTNLQSTAGDEILQNPAGISPDGSSFTISDFGLALGSVAPSSGGAKSFVGIQNSSQSIVSTSIFLNKGASKWANNQPVIAQNFIDYILYVLNINVASPNLVKVLSLNIKNAQKMISLQQDYVSKFGNPYLNPFGQKRYIKDQTTGKVSLDFNQKVFESQNSGDEEYVAQFKENARNFGMYTGQIFEQMTNKEVVDLVQANLSLNPNFSANSTEINVVQDNQRSVIKLTKNPFLDPSQVFDGPNLIPRYDFLPGDEYGLRIQFEDSAAKKFINLFRQIIHPDIIFPINREFVEIEAGGINNFGTDLSKFLINGPFDISELNLGSQGSMILTKRQGYYSSDKTIPNKIKVFFAEQPELLSSLFLDGYIAKTKIPSTFQSKFWSEERTRRYMEKQTGYGTIGIQVNLDNVKKGKSYLQDSDLRKAILYGINRIDLLNLYGLDHSFPQTTWTNFDSILTSRGYPLETFLENRNYRSEFLDSNGKQVEFPVLAQNYGSHLAKGVWFESVPRVDSSYSPQASKFFLERFKKNNPNVEKVKLTFIYKDDAEEKVAIGLQDILARNTDNFIEIDPVRLPDGIYQQRLSTGDFDLTMKNFDFFNIGGSQPHSYIKAFFNTDEISPSDNKFSGLESNPASSMTYWKMWNEISPEQRAQIAKRLEISDVFLKKFEELITRKLKLDGQGKPIFKQVYLDKEQKIPATDYNNKPILVPEFAEPLDEYNNRIDSFFNAIFTHQEKQEGWTQNRVFEFVLVFEKIIREFAPIIPVMEVDTFWTINRIRAGSGNSFQFAFDVENIKVNFVTAEDGKQ</sequence>
<dbReference type="PROSITE" id="PS51257">
    <property type="entry name" value="PROKAR_LIPOPROTEIN"/>
    <property type="match status" value="1"/>
</dbReference>
<dbReference type="STRING" id="1188239.MOVI_6400"/>
<dbReference type="Gene3D" id="3.10.105.10">
    <property type="entry name" value="Dipeptide-binding Protein, Domain 3"/>
    <property type="match status" value="1"/>
</dbReference>
<dbReference type="GO" id="GO:1904680">
    <property type="term" value="F:peptide transmembrane transporter activity"/>
    <property type="evidence" value="ECO:0007669"/>
    <property type="project" value="TreeGrafter"/>
</dbReference>
<dbReference type="SUPFAM" id="SSF53850">
    <property type="entry name" value="Periplasmic binding protein-like II"/>
    <property type="match status" value="1"/>
</dbReference>
<dbReference type="InterPro" id="IPR000914">
    <property type="entry name" value="SBP_5_dom"/>
</dbReference>
<dbReference type="PANTHER" id="PTHR30290:SF9">
    <property type="entry name" value="OLIGOPEPTIDE-BINDING PROTEIN APPA"/>
    <property type="match status" value="1"/>
</dbReference>
<comment type="caution">
    <text evidence="5">The sequence shown here is derived from an EMBL/GenBank/DDBJ whole genome shotgun (WGS) entry which is preliminary data.</text>
</comment>